<evidence type="ECO:0000256" key="5">
    <source>
        <dbReference type="ARBA" id="ARBA00023014"/>
    </source>
</evidence>
<dbReference type="AlphaFoldDB" id="A0A2H4VDQ3"/>
<keyword evidence="5" id="KW-0411">Iron-sulfur</keyword>
<evidence type="ECO:0000256" key="4">
    <source>
        <dbReference type="ARBA" id="ARBA00023004"/>
    </source>
</evidence>
<evidence type="ECO:0000259" key="6">
    <source>
        <dbReference type="Pfam" id="PF02754"/>
    </source>
</evidence>
<keyword evidence="3" id="KW-0560">Oxidoreductase</keyword>
<dbReference type="GeneID" id="35121837"/>
<protein>
    <recommendedName>
        <fullName evidence="6">Cysteine-rich domain-containing protein</fullName>
    </recommendedName>
</protein>
<dbReference type="GO" id="GO:0051539">
    <property type="term" value="F:4 iron, 4 sulfur cluster binding"/>
    <property type="evidence" value="ECO:0007669"/>
    <property type="project" value="UniProtKB-KW"/>
</dbReference>
<organism evidence="7 8">
    <name type="scientific">Methanobacterium subterraneum</name>
    <dbReference type="NCBI Taxonomy" id="59277"/>
    <lineage>
        <taxon>Archaea</taxon>
        <taxon>Methanobacteriati</taxon>
        <taxon>Methanobacteriota</taxon>
        <taxon>Methanomada group</taxon>
        <taxon>Methanobacteria</taxon>
        <taxon>Methanobacteriales</taxon>
        <taxon>Methanobacteriaceae</taxon>
        <taxon>Methanobacterium</taxon>
    </lineage>
</organism>
<dbReference type="GO" id="GO:0016491">
    <property type="term" value="F:oxidoreductase activity"/>
    <property type="evidence" value="ECO:0007669"/>
    <property type="project" value="UniProtKB-KW"/>
</dbReference>
<dbReference type="GO" id="GO:0046872">
    <property type="term" value="F:metal ion binding"/>
    <property type="evidence" value="ECO:0007669"/>
    <property type="project" value="UniProtKB-KW"/>
</dbReference>
<proteinExistence type="predicted"/>
<sequence>MIYFRGCLSREKMPKIPDTTEKILEKTGTDYRTLDNEGCCGSVLLRTGFYDDALQVMKDTLKDIRGEKILVSCAGCYRTFKYDYPDILGEDVDVIHTSHLFYDLIKEGKIKPAATQEKVTYHDPCHLGRHIGEYEIPRQVISHFAQLVEMERNQEKARCCGAGGGVRSAFPELSIEIGKMRLDEANDTGAETLVTCCPFCISNLELAQVTYSGKGITIVDLSQFILGRLNHE</sequence>
<evidence type="ECO:0000313" key="7">
    <source>
        <dbReference type="EMBL" id="AUB56222.1"/>
    </source>
</evidence>
<dbReference type="PANTHER" id="PTHR43255">
    <property type="entry name" value="IRON-SULFUR-BINDING OXIDOREDUCTASE FADF-RELATED-RELATED"/>
    <property type="match status" value="1"/>
</dbReference>
<evidence type="ECO:0000256" key="2">
    <source>
        <dbReference type="ARBA" id="ARBA00022723"/>
    </source>
</evidence>
<dbReference type="PANTHER" id="PTHR43255:SF1">
    <property type="entry name" value="IRON-SULFUR-BINDING OXIDOREDUCTASE FADF-RELATED"/>
    <property type="match status" value="1"/>
</dbReference>
<dbReference type="Proteomes" id="UP000232806">
    <property type="component" value="Chromosome"/>
</dbReference>
<dbReference type="InterPro" id="IPR051460">
    <property type="entry name" value="HdrC_iron-sulfur_subunit"/>
</dbReference>
<dbReference type="InterPro" id="IPR004017">
    <property type="entry name" value="Cys_rich_dom"/>
</dbReference>
<gene>
    <name evidence="7" type="ORF">BK007_09505</name>
</gene>
<dbReference type="Pfam" id="PF02754">
    <property type="entry name" value="CCG"/>
    <property type="match status" value="2"/>
</dbReference>
<dbReference type="OrthoDB" id="42878at2157"/>
<keyword evidence="2" id="KW-0479">Metal-binding</keyword>
<dbReference type="GO" id="GO:0005886">
    <property type="term" value="C:plasma membrane"/>
    <property type="evidence" value="ECO:0007669"/>
    <property type="project" value="TreeGrafter"/>
</dbReference>
<accession>A0A2H4VDQ3</accession>
<reference evidence="7 8" key="1">
    <citation type="submission" date="2016-10" db="EMBL/GenBank/DDBJ databases">
        <title>Comparative genomics between deep and shallow subseafloor isolates.</title>
        <authorList>
            <person name="Ishii S."/>
            <person name="Miller J.R."/>
            <person name="Sutton G."/>
            <person name="Suzuki S."/>
            <person name="Methe B."/>
            <person name="Inagaki F."/>
            <person name="Imachi H."/>
        </authorList>
    </citation>
    <scope>NUCLEOTIDE SEQUENCE [LARGE SCALE GENOMIC DNA]</scope>
    <source>
        <strain evidence="7 8">MO-MB1</strain>
    </source>
</reference>
<dbReference type="RefSeq" id="WP_100906196.1">
    <property type="nucleotide sequence ID" value="NZ_CP017766.1"/>
</dbReference>
<evidence type="ECO:0000313" key="8">
    <source>
        <dbReference type="Proteomes" id="UP000232806"/>
    </source>
</evidence>
<dbReference type="EMBL" id="CP017766">
    <property type="protein sequence ID" value="AUB56222.1"/>
    <property type="molecule type" value="Genomic_DNA"/>
</dbReference>
<keyword evidence="4" id="KW-0408">Iron</keyword>
<name>A0A2H4VDQ3_9EURY</name>
<keyword evidence="1" id="KW-0004">4Fe-4S</keyword>
<feature type="domain" description="Cysteine-rich" evidence="6">
    <location>
        <begin position="119"/>
        <end position="204"/>
    </location>
</feature>
<feature type="domain" description="Cysteine-rich" evidence="6">
    <location>
        <begin position="3"/>
        <end position="81"/>
    </location>
</feature>
<evidence type="ECO:0000256" key="1">
    <source>
        <dbReference type="ARBA" id="ARBA00022485"/>
    </source>
</evidence>
<evidence type="ECO:0000256" key="3">
    <source>
        <dbReference type="ARBA" id="ARBA00023002"/>
    </source>
</evidence>